<dbReference type="Proteomes" id="UP000076400">
    <property type="component" value="Unassembled WGS sequence"/>
</dbReference>
<reference evidence="1 2" key="1">
    <citation type="submission" date="2015-12" db="EMBL/GenBank/DDBJ databases">
        <title>Genome sequence of Oceanibaculum pacificum MCCC 1A02656.</title>
        <authorList>
            <person name="Lu L."/>
            <person name="Lai Q."/>
            <person name="Shao Z."/>
            <person name="Qian P."/>
        </authorList>
    </citation>
    <scope>NUCLEOTIDE SEQUENCE [LARGE SCALE GENOMIC DNA]</scope>
    <source>
        <strain evidence="1 2">MCCC 1A02656</strain>
    </source>
</reference>
<protein>
    <recommendedName>
        <fullName evidence="3">PAS fold-4 domain-containing protein</fullName>
    </recommendedName>
</protein>
<sequence length="120" mass="13698">MDLPRLLRWLWLVDIVRDPLRFRARLMGTEHVIAMGHDPTGEWLDIAFPHFLGSANYQDYVTVAEGRPSYRKGPPTYHIDKQHVVLERIMLPLAADGIRVDMILAITVYLRSSDVSSGKA</sequence>
<accession>A0A154W8Z3</accession>
<dbReference type="AlphaFoldDB" id="A0A154W8Z3"/>
<keyword evidence="2" id="KW-1185">Reference proteome</keyword>
<name>A0A154W8Z3_9PROT</name>
<gene>
    <name evidence="1" type="ORF">AUP43_06440</name>
</gene>
<comment type="caution">
    <text evidence="1">The sequence shown here is derived from an EMBL/GenBank/DDBJ whole genome shotgun (WGS) entry which is preliminary data.</text>
</comment>
<dbReference type="EMBL" id="LPXN01000093">
    <property type="protein sequence ID" value="KZD10008.1"/>
    <property type="molecule type" value="Genomic_DNA"/>
</dbReference>
<evidence type="ECO:0000313" key="2">
    <source>
        <dbReference type="Proteomes" id="UP000076400"/>
    </source>
</evidence>
<proteinExistence type="predicted"/>
<evidence type="ECO:0000313" key="1">
    <source>
        <dbReference type="EMBL" id="KZD10008.1"/>
    </source>
</evidence>
<evidence type="ECO:0008006" key="3">
    <source>
        <dbReference type="Google" id="ProtNLM"/>
    </source>
</evidence>
<organism evidence="1 2">
    <name type="scientific">Oceanibaculum pacificum</name>
    <dbReference type="NCBI Taxonomy" id="580166"/>
    <lineage>
        <taxon>Bacteria</taxon>
        <taxon>Pseudomonadati</taxon>
        <taxon>Pseudomonadota</taxon>
        <taxon>Alphaproteobacteria</taxon>
        <taxon>Rhodospirillales</taxon>
        <taxon>Oceanibaculaceae</taxon>
        <taxon>Oceanibaculum</taxon>
    </lineage>
</organism>
<dbReference type="STRING" id="580166.AUP43_06440"/>